<comment type="caution">
    <text evidence="2">The sequence shown here is derived from an EMBL/GenBank/DDBJ whole genome shotgun (WGS) entry which is preliminary data.</text>
</comment>
<accession>A0A1R1YN36</accession>
<evidence type="ECO:0000313" key="3">
    <source>
        <dbReference type="Proteomes" id="UP000187429"/>
    </source>
</evidence>
<sequence length="68" mass="7518">MSFKNKEHIGKRKVLQGHQSFESKSHLKTGGKGPAIGVRKGFVLLFFEILHKPTCMVASESGLYANSE</sequence>
<gene>
    <name evidence="2" type="ORF">AYI69_g2198</name>
</gene>
<protein>
    <submittedName>
        <fullName evidence="2">Uncharacterized protein</fullName>
    </submittedName>
</protein>
<keyword evidence="3" id="KW-1185">Reference proteome</keyword>
<dbReference type="AlphaFoldDB" id="A0A1R1YN36"/>
<organism evidence="2 3">
    <name type="scientific">Smittium culicis</name>
    <dbReference type="NCBI Taxonomy" id="133412"/>
    <lineage>
        <taxon>Eukaryota</taxon>
        <taxon>Fungi</taxon>
        <taxon>Fungi incertae sedis</taxon>
        <taxon>Zoopagomycota</taxon>
        <taxon>Kickxellomycotina</taxon>
        <taxon>Harpellomycetes</taxon>
        <taxon>Harpellales</taxon>
        <taxon>Legeriomycetaceae</taxon>
        <taxon>Smittium</taxon>
    </lineage>
</organism>
<dbReference type="EMBL" id="LSSM01000629">
    <property type="protein sequence ID" value="OMJ28329.1"/>
    <property type="molecule type" value="Genomic_DNA"/>
</dbReference>
<reference evidence="3" key="1">
    <citation type="submission" date="2017-01" db="EMBL/GenBank/DDBJ databases">
        <authorList>
            <person name="Wang Y."/>
            <person name="White M."/>
            <person name="Kvist S."/>
            <person name="Moncalvo J.-M."/>
        </authorList>
    </citation>
    <scope>NUCLEOTIDE SEQUENCE [LARGE SCALE GENOMIC DNA]</scope>
    <source>
        <strain evidence="3">ID-206-W2</strain>
    </source>
</reference>
<feature type="region of interest" description="Disordered" evidence="1">
    <location>
        <begin position="1"/>
        <end position="32"/>
    </location>
</feature>
<dbReference type="Proteomes" id="UP000187429">
    <property type="component" value="Unassembled WGS sequence"/>
</dbReference>
<evidence type="ECO:0000256" key="1">
    <source>
        <dbReference type="SAM" id="MobiDB-lite"/>
    </source>
</evidence>
<name>A0A1R1YN36_9FUNG</name>
<proteinExistence type="predicted"/>
<evidence type="ECO:0000313" key="2">
    <source>
        <dbReference type="EMBL" id="OMJ28329.1"/>
    </source>
</evidence>